<evidence type="ECO:0000313" key="2">
    <source>
        <dbReference type="EMBL" id="NEM90851.1"/>
    </source>
</evidence>
<keyword evidence="1" id="KW-0472">Membrane</keyword>
<comment type="caution">
    <text evidence="2">The sequence shown here is derived from an EMBL/GenBank/DDBJ whole genome shotgun (WGS) entry which is preliminary data.</text>
</comment>
<keyword evidence="1" id="KW-0812">Transmembrane</keyword>
<organism evidence="2 3">
    <name type="scientific">Galbitalea soli</name>
    <dbReference type="NCBI Taxonomy" id="1268042"/>
    <lineage>
        <taxon>Bacteria</taxon>
        <taxon>Bacillati</taxon>
        <taxon>Actinomycetota</taxon>
        <taxon>Actinomycetes</taxon>
        <taxon>Micrococcales</taxon>
        <taxon>Microbacteriaceae</taxon>
        <taxon>Galbitalea</taxon>
    </lineage>
</organism>
<feature type="transmembrane region" description="Helical" evidence="1">
    <location>
        <begin position="12"/>
        <end position="34"/>
    </location>
</feature>
<reference evidence="2 3" key="1">
    <citation type="journal article" date="2014" name="Int. J. Syst. Evol. Microbiol.">
        <title>Description of Galbitalea soli gen. nov., sp. nov., and Frondihabitans sucicola sp. nov.</title>
        <authorList>
            <person name="Kim S.J."/>
            <person name="Lim J.M."/>
            <person name="Ahn J.H."/>
            <person name="Weon H.Y."/>
            <person name="Hamada M."/>
            <person name="Suzuki K."/>
            <person name="Ahn T.Y."/>
            <person name="Kwon S.W."/>
        </authorList>
    </citation>
    <scope>NUCLEOTIDE SEQUENCE [LARGE SCALE GENOMIC DNA]</scope>
    <source>
        <strain evidence="2 3">NBRC 108727</strain>
    </source>
</reference>
<dbReference type="Proteomes" id="UP000479756">
    <property type="component" value="Unassembled WGS sequence"/>
</dbReference>
<dbReference type="AlphaFoldDB" id="A0A7C9PMK9"/>
<dbReference type="EMBL" id="JAAGWZ010000001">
    <property type="protein sequence ID" value="NEM90851.1"/>
    <property type="molecule type" value="Genomic_DNA"/>
</dbReference>
<protein>
    <submittedName>
        <fullName evidence="2">SHOCT domain-containing protein</fullName>
    </submittedName>
</protein>
<sequence>MMWGNYGMGWGAGWALSALALLVFGAVALVVVLARGFGLGSPVRPVPPPPAVPAPDSPRGVLDRRYAAGELSTEEYRERVDALDRSGSR</sequence>
<keyword evidence="1" id="KW-1133">Transmembrane helix</keyword>
<name>A0A7C9PMK9_9MICO</name>
<evidence type="ECO:0000313" key="3">
    <source>
        <dbReference type="Proteomes" id="UP000479756"/>
    </source>
</evidence>
<proteinExistence type="predicted"/>
<gene>
    <name evidence="2" type="ORF">G3T37_05730</name>
</gene>
<keyword evidence="3" id="KW-1185">Reference proteome</keyword>
<evidence type="ECO:0000256" key="1">
    <source>
        <dbReference type="SAM" id="Phobius"/>
    </source>
</evidence>
<accession>A0A7C9PMK9</accession>